<dbReference type="Proteomes" id="UP000029082">
    <property type="component" value="Unassembled WGS sequence"/>
</dbReference>
<comment type="caution">
    <text evidence="1">The sequence shown here is derived from an EMBL/GenBank/DDBJ whole genome shotgun (WGS) entry which is preliminary data.</text>
</comment>
<evidence type="ECO:0000313" key="1">
    <source>
        <dbReference type="EMBL" id="KFI76388.1"/>
    </source>
</evidence>
<organism evidence="1 2">
    <name type="scientific">Bifidobacterium mongoliense DSM 21395</name>
    <dbReference type="NCBI Taxonomy" id="1437603"/>
    <lineage>
        <taxon>Bacteria</taxon>
        <taxon>Bacillati</taxon>
        <taxon>Actinomycetota</taxon>
        <taxon>Actinomycetes</taxon>
        <taxon>Bifidobacteriales</taxon>
        <taxon>Bifidobacteriaceae</taxon>
        <taxon>Bifidobacterium</taxon>
    </lineage>
</organism>
<sequence>MVDGETVEREQRVPMSTSFVMQMGQIGGVRSYRIMIHGRS</sequence>
<accession>A0A087BZD8</accession>
<proteinExistence type="predicted"/>
<name>A0A087BZD8_9BIFI</name>
<dbReference type="EMBL" id="JGZE01000017">
    <property type="protein sequence ID" value="KFI76388.1"/>
    <property type="molecule type" value="Genomic_DNA"/>
</dbReference>
<gene>
    <name evidence="1" type="ORF">BMON_1310</name>
</gene>
<reference evidence="1 2" key="1">
    <citation type="submission" date="2014-03" db="EMBL/GenBank/DDBJ databases">
        <title>Genomics of Bifidobacteria.</title>
        <authorList>
            <person name="Ventura M."/>
            <person name="Milani C."/>
            <person name="Lugli G.A."/>
        </authorList>
    </citation>
    <scope>NUCLEOTIDE SEQUENCE [LARGE SCALE GENOMIC DNA]</scope>
    <source>
        <strain evidence="1 2">DSM 21395</strain>
    </source>
</reference>
<evidence type="ECO:0000313" key="2">
    <source>
        <dbReference type="Proteomes" id="UP000029082"/>
    </source>
</evidence>
<protein>
    <submittedName>
        <fullName evidence="1">Uncharacterized protein</fullName>
    </submittedName>
</protein>
<keyword evidence="2" id="KW-1185">Reference proteome</keyword>
<dbReference type="AlphaFoldDB" id="A0A087BZD8"/>